<evidence type="ECO:0000313" key="2">
    <source>
        <dbReference type="Proteomes" id="UP000255177"/>
    </source>
</evidence>
<dbReference type="EMBL" id="UIDD01000010">
    <property type="protein sequence ID" value="SUQ64575.1"/>
    <property type="molecule type" value="Genomic_DNA"/>
</dbReference>
<accession>A0A380T3R5</accession>
<dbReference type="Proteomes" id="UP000255177">
    <property type="component" value="Unassembled WGS sequence"/>
</dbReference>
<dbReference type="RefSeq" id="WP_115088121.1">
    <property type="nucleotide sequence ID" value="NZ_CBCSFG010000001.1"/>
</dbReference>
<proteinExistence type="predicted"/>
<reference evidence="2" key="1">
    <citation type="submission" date="2018-07" db="EMBL/GenBank/DDBJ databases">
        <authorList>
            <person name="Blom J."/>
        </authorList>
    </citation>
    <scope>NUCLEOTIDE SEQUENCE [LARGE SCALE GENOMIC DNA]</scope>
    <source>
        <strain evidence="2">CCOS 864</strain>
    </source>
</reference>
<dbReference type="AlphaFoldDB" id="A0A380T3R5"/>
<sequence length="63" mass="7261">MPHYRRFLGVNSVTNIEPDKGVLPVPIIRNEHWFEKFSFSLFPLLQTFVGNGMQQAEKALESV</sequence>
<keyword evidence="2" id="KW-1185">Reference proteome</keyword>
<name>A0A380T3R5_9PSED</name>
<protein>
    <submittedName>
        <fullName evidence="1">Uncharacterized protein</fullName>
    </submittedName>
</protein>
<organism evidence="1 2">
    <name type="scientific">Pseudomonas wadenswilerensis</name>
    <dbReference type="NCBI Taxonomy" id="1785161"/>
    <lineage>
        <taxon>Bacteria</taxon>
        <taxon>Pseudomonadati</taxon>
        <taxon>Pseudomonadota</taxon>
        <taxon>Gammaproteobacteria</taxon>
        <taxon>Pseudomonadales</taxon>
        <taxon>Pseudomonadaceae</taxon>
        <taxon>Pseudomonas</taxon>
    </lineage>
</organism>
<evidence type="ECO:0000313" key="1">
    <source>
        <dbReference type="EMBL" id="SUQ64575.1"/>
    </source>
</evidence>
<gene>
    <name evidence="1" type="ORF">CCOS864_04037</name>
</gene>